<dbReference type="OrthoDB" id="316110at2157"/>
<dbReference type="AlphaFoldDB" id="A0A1I1LT54"/>
<proteinExistence type="predicted"/>
<feature type="compositionally biased region" description="Low complexity" evidence="1">
    <location>
        <begin position="1"/>
        <end position="16"/>
    </location>
</feature>
<accession>A0A1I1LT54</accession>
<evidence type="ECO:0000313" key="2">
    <source>
        <dbReference type="EMBL" id="SFC76271.1"/>
    </source>
</evidence>
<evidence type="ECO:0000256" key="1">
    <source>
        <dbReference type="SAM" id="MobiDB-lite"/>
    </source>
</evidence>
<dbReference type="EMBL" id="FOKW01000023">
    <property type="protein sequence ID" value="SFC76271.1"/>
    <property type="molecule type" value="Genomic_DNA"/>
</dbReference>
<keyword evidence="3" id="KW-1185">Reference proteome</keyword>
<name>A0A1I1LT54_NATHA</name>
<feature type="region of interest" description="Disordered" evidence="1">
    <location>
        <begin position="1"/>
        <end position="23"/>
    </location>
</feature>
<reference evidence="3" key="1">
    <citation type="submission" date="2016-10" db="EMBL/GenBank/DDBJ databases">
        <authorList>
            <person name="Varghese N."/>
            <person name="Submissions S."/>
        </authorList>
    </citation>
    <scope>NUCLEOTIDE SEQUENCE [LARGE SCALE GENOMIC DNA]</scope>
    <source>
        <strain evidence="3">DSM 13078</strain>
    </source>
</reference>
<dbReference type="Proteomes" id="UP000199161">
    <property type="component" value="Unassembled WGS sequence"/>
</dbReference>
<protein>
    <recommendedName>
        <fullName evidence="4">Antidote-toxin recognition MazE, antitoxin</fullName>
    </recommendedName>
</protein>
<evidence type="ECO:0008006" key="4">
    <source>
        <dbReference type="Google" id="ProtNLM"/>
    </source>
</evidence>
<gene>
    <name evidence="2" type="ORF">SAMN05444422_1232</name>
</gene>
<sequence>MPKTTVTKTSSKITNSDGEERTVEQYRTTVPKGIAEAMGLEGERIEWEVKSGNKLEITILDD</sequence>
<evidence type="ECO:0000313" key="3">
    <source>
        <dbReference type="Proteomes" id="UP000199161"/>
    </source>
</evidence>
<organism evidence="2 3">
    <name type="scientific">Natronobacterium haloterrestre</name>
    <name type="common">Halobiforma haloterrestris</name>
    <dbReference type="NCBI Taxonomy" id="148448"/>
    <lineage>
        <taxon>Archaea</taxon>
        <taxon>Methanobacteriati</taxon>
        <taxon>Methanobacteriota</taxon>
        <taxon>Stenosarchaea group</taxon>
        <taxon>Halobacteria</taxon>
        <taxon>Halobacteriales</taxon>
        <taxon>Natrialbaceae</taxon>
        <taxon>Natronobacterium</taxon>
    </lineage>
</organism>
<dbReference type="RefSeq" id="WP_089790158.1">
    <property type="nucleotide sequence ID" value="NZ_FOKW01000023.1"/>
</dbReference>